<dbReference type="EMBL" id="CP010429">
    <property type="protein sequence ID" value="AKD56446.1"/>
    <property type="molecule type" value="Genomic_DNA"/>
</dbReference>
<dbReference type="PANTHER" id="PTHR38590">
    <property type="entry name" value="BLL0828 PROTEIN"/>
    <property type="match status" value="1"/>
</dbReference>
<dbReference type="HOGENOM" id="CLU_107928_1_2_10"/>
<dbReference type="OrthoDB" id="9798754at2"/>
<evidence type="ECO:0000313" key="2">
    <source>
        <dbReference type="EMBL" id="AKD56446.1"/>
    </source>
</evidence>
<gene>
    <name evidence="2" type="ORF">SD10_17560</name>
</gene>
<dbReference type="RefSeq" id="WP_046575502.1">
    <property type="nucleotide sequence ID" value="NZ_CP010429.1"/>
</dbReference>
<evidence type="ECO:0000259" key="1">
    <source>
        <dbReference type="Pfam" id="PF04480"/>
    </source>
</evidence>
<dbReference type="SUPFAM" id="SSF52980">
    <property type="entry name" value="Restriction endonuclease-like"/>
    <property type="match status" value="1"/>
</dbReference>
<accession>A0A0E3V8N1</accession>
<dbReference type="STRING" id="1379870.SD10_17560"/>
<dbReference type="CDD" id="cd01038">
    <property type="entry name" value="Endonuclease_DUF559"/>
    <property type="match status" value="1"/>
</dbReference>
<organism evidence="2 3">
    <name type="scientific">Spirosoma radiotolerans</name>
    <dbReference type="NCBI Taxonomy" id="1379870"/>
    <lineage>
        <taxon>Bacteria</taxon>
        <taxon>Pseudomonadati</taxon>
        <taxon>Bacteroidota</taxon>
        <taxon>Cytophagia</taxon>
        <taxon>Cytophagales</taxon>
        <taxon>Cytophagaceae</taxon>
        <taxon>Spirosoma</taxon>
    </lineage>
</organism>
<dbReference type="Pfam" id="PF04480">
    <property type="entry name" value="DUF559"/>
    <property type="match status" value="1"/>
</dbReference>
<dbReference type="InterPro" id="IPR047216">
    <property type="entry name" value="Endonuclease_DUF559_bact"/>
</dbReference>
<name>A0A0E3V8N1_9BACT</name>
<dbReference type="InterPro" id="IPR007569">
    <property type="entry name" value="DUF559"/>
</dbReference>
<dbReference type="AlphaFoldDB" id="A0A0E3V8N1"/>
<sequence>MRNRQLNNLTVLKSIRKELCNGATDAEKLLWQHLKGSQLAGLKFRRQHSIGLFVLDFYCPSERLAIELDGEIHQTSEVRLNDEERQKAIETLEIQVIRFQNAAVMDNLSQVLRDIQQHVKKG</sequence>
<dbReference type="Gene3D" id="3.40.960.10">
    <property type="entry name" value="VSR Endonuclease"/>
    <property type="match status" value="1"/>
</dbReference>
<proteinExistence type="predicted"/>
<dbReference type="PANTHER" id="PTHR38590:SF1">
    <property type="entry name" value="BLL0828 PROTEIN"/>
    <property type="match status" value="1"/>
</dbReference>
<dbReference type="Proteomes" id="UP000033054">
    <property type="component" value="Chromosome"/>
</dbReference>
<evidence type="ECO:0000313" key="3">
    <source>
        <dbReference type="Proteomes" id="UP000033054"/>
    </source>
</evidence>
<dbReference type="KEGG" id="srd:SD10_17560"/>
<feature type="domain" description="DUF559" evidence="1">
    <location>
        <begin position="14"/>
        <end position="119"/>
    </location>
</feature>
<protein>
    <recommendedName>
        <fullName evidence="1">DUF559 domain-containing protein</fullName>
    </recommendedName>
</protein>
<dbReference type="InterPro" id="IPR011335">
    <property type="entry name" value="Restrct_endonuc-II-like"/>
</dbReference>
<reference evidence="2 3" key="1">
    <citation type="journal article" date="2014" name="Curr. Microbiol.">
        <title>Spirosoma radiotolerans sp. nov., a gamma-radiation-resistant bacterium isolated from gamma ray-irradiated soil.</title>
        <authorList>
            <person name="Lee J.J."/>
            <person name="Srinivasan S."/>
            <person name="Lim S."/>
            <person name="Joe M."/>
            <person name="Im S."/>
            <person name="Bae S.I."/>
            <person name="Park K.R."/>
            <person name="Han J.H."/>
            <person name="Park S.H."/>
            <person name="Joo B.M."/>
            <person name="Park S.J."/>
            <person name="Kim M.K."/>
        </authorList>
    </citation>
    <scope>NUCLEOTIDE SEQUENCE [LARGE SCALE GENOMIC DNA]</scope>
    <source>
        <strain evidence="2 3">DG5A</strain>
    </source>
</reference>
<dbReference type="PATRIC" id="fig|1379870.5.peg.3803"/>
<keyword evidence="3" id="KW-1185">Reference proteome</keyword>